<feature type="domain" description="TonB-dependent receptor-like beta-barrel" evidence="11">
    <location>
        <begin position="281"/>
        <end position="683"/>
    </location>
</feature>
<gene>
    <name evidence="13" type="ORF">EG19_02310</name>
</gene>
<dbReference type="GO" id="GO:0030246">
    <property type="term" value="F:carbohydrate binding"/>
    <property type="evidence" value="ECO:0007669"/>
    <property type="project" value="InterPro"/>
</dbReference>
<dbReference type="InterPro" id="IPR000531">
    <property type="entry name" value="Beta-barrel_TonB"/>
</dbReference>
<dbReference type="InterPro" id="IPR013784">
    <property type="entry name" value="Carb-bd-like_fold"/>
</dbReference>
<dbReference type="InterPro" id="IPR012910">
    <property type="entry name" value="Plug_dom"/>
</dbReference>
<dbReference type="STRING" id="1312852.EG19_02310"/>
<dbReference type="PROSITE" id="PS52016">
    <property type="entry name" value="TONB_DEPENDENT_REC_3"/>
    <property type="match status" value="1"/>
</dbReference>
<dbReference type="Pfam" id="PF13620">
    <property type="entry name" value="CarboxypepD_reg"/>
    <property type="match status" value="1"/>
</dbReference>
<feature type="signal peptide" evidence="10">
    <location>
        <begin position="1"/>
        <end position="24"/>
    </location>
</feature>
<dbReference type="GO" id="GO:0015344">
    <property type="term" value="F:siderophore uptake transmembrane transporter activity"/>
    <property type="evidence" value="ECO:0007669"/>
    <property type="project" value="TreeGrafter"/>
</dbReference>
<dbReference type="EMBL" id="JMFG01000016">
    <property type="protein sequence ID" value="KDA53825.1"/>
    <property type="molecule type" value="Genomic_DNA"/>
</dbReference>
<evidence type="ECO:0000256" key="5">
    <source>
        <dbReference type="ARBA" id="ARBA00023077"/>
    </source>
</evidence>
<evidence type="ECO:0000256" key="8">
    <source>
        <dbReference type="PROSITE-ProRule" id="PRU01360"/>
    </source>
</evidence>
<feature type="chain" id="PRO_5001616496" description="TonB-dependent receptor" evidence="10">
    <location>
        <begin position="25"/>
        <end position="729"/>
    </location>
</feature>
<keyword evidence="10" id="KW-0732">Signal</keyword>
<evidence type="ECO:0000313" key="13">
    <source>
        <dbReference type="EMBL" id="KDA53825.1"/>
    </source>
</evidence>
<protein>
    <recommendedName>
        <fullName evidence="15">TonB-dependent receptor</fullName>
    </recommendedName>
</protein>
<evidence type="ECO:0000256" key="1">
    <source>
        <dbReference type="ARBA" id="ARBA00004571"/>
    </source>
</evidence>
<evidence type="ECO:0000256" key="2">
    <source>
        <dbReference type="ARBA" id="ARBA00022448"/>
    </source>
</evidence>
<dbReference type="PANTHER" id="PTHR30069:SF40">
    <property type="entry name" value="TONB-DEPENDENT RECEPTOR NMB0964-RELATED"/>
    <property type="match status" value="1"/>
</dbReference>
<proteinExistence type="inferred from homology"/>
<evidence type="ECO:0000256" key="10">
    <source>
        <dbReference type="SAM" id="SignalP"/>
    </source>
</evidence>
<dbReference type="RefSeq" id="WP_081799985.1">
    <property type="nucleotide sequence ID" value="NZ_JMFG01000016.1"/>
</dbReference>
<dbReference type="Gene3D" id="2.40.170.20">
    <property type="entry name" value="TonB-dependent receptor, beta-barrel domain"/>
    <property type="match status" value="1"/>
</dbReference>
<organism evidence="13 14">
    <name type="scientific">Thermoanaerobaculum aquaticum</name>
    <dbReference type="NCBI Taxonomy" id="1312852"/>
    <lineage>
        <taxon>Bacteria</taxon>
        <taxon>Pseudomonadati</taxon>
        <taxon>Acidobacteriota</taxon>
        <taxon>Thermoanaerobaculia</taxon>
        <taxon>Thermoanaerobaculales</taxon>
        <taxon>Thermoanaerobaculaceae</taxon>
        <taxon>Thermoanaerobaculum</taxon>
    </lineage>
</organism>
<dbReference type="PANTHER" id="PTHR30069">
    <property type="entry name" value="TONB-DEPENDENT OUTER MEMBRANE RECEPTOR"/>
    <property type="match status" value="1"/>
</dbReference>
<sequence length="729" mass="79810">MKRKPLISCLLACLLMFVVSESHAVANPTARETATLVVTVVTAQKQAVADAEVTIVGMPFRARTNSQGQARLEGLKPGRYLVQATTPTGETASQEQAVTPGGELFLVLQVQPATFHEEVLVSAAHPEKMTETARPVSVLTGDTLLLAAQPSLGETLREQPGVTASFYAPGASRPLLRGQGGDRVRILQSGLDVGDASDTSPDHGVALTPFGLDRVEVLRGPAALLYGTETLGGVVNTVGGPVPQSPADAPLLGQTWWSVGSNGWQRALAANLQGQRGAWSWQATGSSQRQNDYRSAWGKVKNSFADSDDASIGLARFTDGGFLGVGFDRHQSTYGSPVEENVHVALFRQRWEARGELPLSWGALTRVRFGVAQVDYHHQEYEGDEVGTRVQNQQTSARLELHHDAIFGFSGILGWEGQSRDLQVKGEESYLPHTQSQKAAVFLWEHGDAGRVHWELGARWDHVRHDPRGENPRRGFDFASLTTSATFKLSDNLKLYASLGYTGKAPNPEELYSHGPHAATGLFEVGDDRLQLERNRHGEVGVRWSIARHSLQLNLFRAEVANFTFQNLTGEVVEDLPVAVFRQADARFWGAELSGHWDLLTDPASHLELTYGGDMVRGELQGRGGNLPRIPPARLFARLEWHVDPWNLRLGLQRVLAATRISQWETLTPGYTLVDAAVGFRLAGQRTAHILWLQGANLTDAKALNHTSFFKEKSPLPGRNVSVRYQLVF</sequence>
<dbReference type="InterPro" id="IPR039426">
    <property type="entry name" value="TonB-dep_rcpt-like"/>
</dbReference>
<keyword evidence="6 8" id="KW-0472">Membrane</keyword>
<dbReference type="GO" id="GO:0009279">
    <property type="term" value="C:cell outer membrane"/>
    <property type="evidence" value="ECO:0007669"/>
    <property type="project" value="UniProtKB-SubCell"/>
</dbReference>
<dbReference type="GO" id="GO:0044718">
    <property type="term" value="P:siderophore transmembrane transport"/>
    <property type="evidence" value="ECO:0007669"/>
    <property type="project" value="TreeGrafter"/>
</dbReference>
<name>A0A062XZ86_9BACT</name>
<dbReference type="Gene3D" id="2.60.40.1120">
    <property type="entry name" value="Carboxypeptidase-like, regulatory domain"/>
    <property type="match status" value="1"/>
</dbReference>
<accession>A0A062XZ86</accession>
<evidence type="ECO:0000259" key="12">
    <source>
        <dbReference type="Pfam" id="PF07715"/>
    </source>
</evidence>
<dbReference type="InterPro" id="IPR036942">
    <property type="entry name" value="Beta-barrel_TonB_sf"/>
</dbReference>
<evidence type="ECO:0008006" key="15">
    <source>
        <dbReference type="Google" id="ProtNLM"/>
    </source>
</evidence>
<keyword evidence="7 8" id="KW-0998">Cell outer membrane</keyword>
<evidence type="ECO:0000256" key="9">
    <source>
        <dbReference type="RuleBase" id="RU003357"/>
    </source>
</evidence>
<comment type="similarity">
    <text evidence="8 9">Belongs to the TonB-dependent receptor family.</text>
</comment>
<dbReference type="InterPro" id="IPR037066">
    <property type="entry name" value="Plug_dom_sf"/>
</dbReference>
<keyword evidence="2 8" id="KW-0813">Transport</keyword>
<evidence type="ECO:0000313" key="14">
    <source>
        <dbReference type="Proteomes" id="UP000027284"/>
    </source>
</evidence>
<comment type="caution">
    <text evidence="13">The sequence shown here is derived from an EMBL/GenBank/DDBJ whole genome shotgun (WGS) entry which is preliminary data.</text>
</comment>
<dbReference type="AlphaFoldDB" id="A0A062XZ86"/>
<feature type="domain" description="TonB-dependent receptor plug" evidence="12">
    <location>
        <begin position="130"/>
        <end position="234"/>
    </location>
</feature>
<evidence type="ECO:0000259" key="11">
    <source>
        <dbReference type="Pfam" id="PF00593"/>
    </source>
</evidence>
<dbReference type="OrthoDB" id="9795928at2"/>
<dbReference type="SUPFAM" id="SSF56935">
    <property type="entry name" value="Porins"/>
    <property type="match status" value="1"/>
</dbReference>
<dbReference type="Proteomes" id="UP000027284">
    <property type="component" value="Unassembled WGS sequence"/>
</dbReference>
<reference evidence="13 14" key="1">
    <citation type="submission" date="2014-04" db="EMBL/GenBank/DDBJ databases">
        <title>The Genome Sequence of Thermoanaerobaculum aquaticum MP-01, The First Cultivated Group 23 Acidobacterium.</title>
        <authorList>
            <person name="Stamps B.W."/>
            <person name="Losey N.A."/>
            <person name="Lawson P.A."/>
            <person name="Stevenson B.S."/>
        </authorList>
    </citation>
    <scope>NUCLEOTIDE SEQUENCE [LARGE SCALE GENOMIC DNA]</scope>
    <source>
        <strain evidence="13 14">MP-01</strain>
    </source>
</reference>
<keyword evidence="4 8" id="KW-0812">Transmembrane</keyword>
<dbReference type="Pfam" id="PF00593">
    <property type="entry name" value="TonB_dep_Rec_b-barrel"/>
    <property type="match status" value="1"/>
</dbReference>
<evidence type="ECO:0000256" key="4">
    <source>
        <dbReference type="ARBA" id="ARBA00022692"/>
    </source>
</evidence>
<evidence type="ECO:0000256" key="3">
    <source>
        <dbReference type="ARBA" id="ARBA00022452"/>
    </source>
</evidence>
<keyword evidence="5 9" id="KW-0798">TonB box</keyword>
<dbReference type="Gene3D" id="2.170.130.10">
    <property type="entry name" value="TonB-dependent receptor, plug domain"/>
    <property type="match status" value="1"/>
</dbReference>
<keyword evidence="3 8" id="KW-1134">Transmembrane beta strand</keyword>
<dbReference type="Pfam" id="PF07715">
    <property type="entry name" value="Plug"/>
    <property type="match status" value="1"/>
</dbReference>
<dbReference type="SUPFAM" id="SSF49452">
    <property type="entry name" value="Starch-binding domain-like"/>
    <property type="match status" value="1"/>
</dbReference>
<comment type="subcellular location">
    <subcellularLocation>
        <location evidence="1 8">Cell outer membrane</location>
        <topology evidence="1 8">Multi-pass membrane protein</topology>
    </subcellularLocation>
</comment>
<evidence type="ECO:0000256" key="6">
    <source>
        <dbReference type="ARBA" id="ARBA00023136"/>
    </source>
</evidence>
<keyword evidence="14" id="KW-1185">Reference proteome</keyword>
<evidence type="ECO:0000256" key="7">
    <source>
        <dbReference type="ARBA" id="ARBA00023237"/>
    </source>
</evidence>